<dbReference type="Gene3D" id="3.40.50.720">
    <property type="entry name" value="NAD(P)-binding Rossmann-like Domain"/>
    <property type="match status" value="1"/>
</dbReference>
<dbReference type="InterPro" id="IPR036291">
    <property type="entry name" value="NAD(P)-bd_dom_sf"/>
</dbReference>
<dbReference type="FunFam" id="3.40.50.720:FF:000137">
    <property type="entry name" value="Hydroxysteroid (17-beta) dehydrogenase 3"/>
    <property type="match status" value="1"/>
</dbReference>
<keyword evidence="2" id="KW-0521">NADP</keyword>
<name>A0A7I8JE16_SPIIN</name>
<dbReference type="PROSITE" id="PS00061">
    <property type="entry name" value="ADH_SHORT"/>
    <property type="match status" value="1"/>
</dbReference>
<dbReference type="AlphaFoldDB" id="A0A7I8JE16"/>
<proteinExistence type="predicted"/>
<evidence type="ECO:0000313" key="4">
    <source>
        <dbReference type="EMBL" id="CAA2629005.1"/>
    </source>
</evidence>
<dbReference type="PRINTS" id="PR00081">
    <property type="entry name" value="GDHRDH"/>
</dbReference>
<dbReference type="EMBL" id="LR743598">
    <property type="protein sequence ID" value="CAA2629005.1"/>
    <property type="molecule type" value="Genomic_DNA"/>
</dbReference>
<dbReference type="GO" id="GO:0005783">
    <property type="term" value="C:endoplasmic reticulum"/>
    <property type="evidence" value="ECO:0007669"/>
    <property type="project" value="UniProtKB-SubCell"/>
</dbReference>
<dbReference type="InterPro" id="IPR051019">
    <property type="entry name" value="VLCFA-Steroid_DH"/>
</dbReference>
<comment type="subcellular location">
    <subcellularLocation>
        <location evidence="1">Endoplasmic reticulum</location>
    </subcellularLocation>
</comment>
<reference evidence="4 5" key="1">
    <citation type="submission" date="2019-12" db="EMBL/GenBank/DDBJ databases">
        <authorList>
            <person name="Scholz U."/>
            <person name="Mascher M."/>
            <person name="Fiebig A."/>
        </authorList>
    </citation>
    <scope>NUCLEOTIDE SEQUENCE</scope>
</reference>
<accession>A0A7I8JE16</accession>
<dbReference type="InterPro" id="IPR020904">
    <property type="entry name" value="Sc_DH/Rdtase_CS"/>
</dbReference>
<dbReference type="Proteomes" id="UP001189122">
    <property type="component" value="Unassembled WGS sequence"/>
</dbReference>
<dbReference type="SUPFAM" id="SSF51735">
    <property type="entry name" value="NAD(P)-binding Rossmann-fold domains"/>
    <property type="match status" value="1"/>
</dbReference>
<dbReference type="InterPro" id="IPR002347">
    <property type="entry name" value="SDR_fam"/>
</dbReference>
<keyword evidence="3" id="KW-0560">Oxidoreductase</keyword>
<evidence type="ECO:0000256" key="1">
    <source>
        <dbReference type="ARBA" id="ARBA00004240"/>
    </source>
</evidence>
<dbReference type="EMBL" id="CACRZD030000011">
    <property type="protein sequence ID" value="CAA6668251.1"/>
    <property type="molecule type" value="Genomic_DNA"/>
</dbReference>
<dbReference type="CDD" id="cd05356">
    <property type="entry name" value="17beta-HSD1_like_SDR_c"/>
    <property type="match status" value="1"/>
</dbReference>
<dbReference type="PANTHER" id="PTHR43899:SF26">
    <property type="entry name" value="ENOYL-(ACYL CARRIER) REDUCTASE"/>
    <property type="match status" value="1"/>
</dbReference>
<dbReference type="PIRSF" id="PIRSF000126">
    <property type="entry name" value="11-beta-HSD1"/>
    <property type="match status" value="1"/>
</dbReference>
<evidence type="ECO:0000313" key="5">
    <source>
        <dbReference type="Proteomes" id="UP001189122"/>
    </source>
</evidence>
<organism evidence="4">
    <name type="scientific">Spirodela intermedia</name>
    <name type="common">Intermediate duckweed</name>
    <dbReference type="NCBI Taxonomy" id="51605"/>
    <lineage>
        <taxon>Eukaryota</taxon>
        <taxon>Viridiplantae</taxon>
        <taxon>Streptophyta</taxon>
        <taxon>Embryophyta</taxon>
        <taxon>Tracheophyta</taxon>
        <taxon>Spermatophyta</taxon>
        <taxon>Magnoliopsida</taxon>
        <taxon>Liliopsida</taxon>
        <taxon>Araceae</taxon>
        <taxon>Lemnoideae</taxon>
        <taxon>Spirodela</taxon>
    </lineage>
</organism>
<dbReference type="Pfam" id="PF00106">
    <property type="entry name" value="adh_short"/>
    <property type="match status" value="1"/>
</dbReference>
<evidence type="ECO:0000256" key="3">
    <source>
        <dbReference type="ARBA" id="ARBA00023002"/>
    </source>
</evidence>
<keyword evidence="5" id="KW-1185">Reference proteome</keyword>
<dbReference type="PANTHER" id="PTHR43899">
    <property type="entry name" value="RH59310P"/>
    <property type="match status" value="1"/>
</dbReference>
<dbReference type="GO" id="GO:0045703">
    <property type="term" value="F:ketoreductase activity"/>
    <property type="evidence" value="ECO:0007669"/>
    <property type="project" value="TreeGrafter"/>
</dbReference>
<gene>
    <name evidence="4" type="ORF">SI7747_11014645</name>
</gene>
<protein>
    <submittedName>
        <fullName evidence="4">Uncharacterized protein</fullName>
    </submittedName>
</protein>
<evidence type="ECO:0000256" key="2">
    <source>
        <dbReference type="ARBA" id="ARBA00022857"/>
    </source>
</evidence>
<sequence length="286" mass="32187">MGSASFIRWSVRCLKVLFCVLKWLYIFFLRPDKNLLDYGRWAVITGATDGIGKALAFELARRGLNLLLVGRNPDKLSEVTGEIQAQVPTVEVQTVVVDLSDGDRGYRRRVLVNSAGISYRHTMFLHEVEEDLLMGQLKVNLEALTAVTKAVLPAMLKKKRGAIVNIGSGSTVALPSHPLLAVYAGTKGYVDSLSRCLHIEYKEEGIHTQCQVPFYVATKMVAFRQSSFFSPIPTQYAKSAVKFIGYESRCMTYWPHFLQWCLLTLVPDRIINGFRLQHGLSRRKKS</sequence>